<comment type="caution">
    <text evidence="1">The sequence shown here is derived from an EMBL/GenBank/DDBJ whole genome shotgun (WGS) entry which is preliminary data.</text>
</comment>
<dbReference type="Proteomes" id="UP001347796">
    <property type="component" value="Unassembled WGS sequence"/>
</dbReference>
<dbReference type="PANTHER" id="PTHR46601:SF1">
    <property type="entry name" value="ADF-H DOMAIN-CONTAINING PROTEIN"/>
    <property type="match status" value="1"/>
</dbReference>
<accession>A0AAN8Q2X9</accession>
<organism evidence="1 2">
    <name type="scientific">Patella caerulea</name>
    <name type="common">Rayed Mediterranean limpet</name>
    <dbReference type="NCBI Taxonomy" id="87958"/>
    <lineage>
        <taxon>Eukaryota</taxon>
        <taxon>Metazoa</taxon>
        <taxon>Spiralia</taxon>
        <taxon>Lophotrochozoa</taxon>
        <taxon>Mollusca</taxon>
        <taxon>Gastropoda</taxon>
        <taxon>Patellogastropoda</taxon>
        <taxon>Patelloidea</taxon>
        <taxon>Patellidae</taxon>
        <taxon>Patella</taxon>
    </lineage>
</organism>
<name>A0AAN8Q2X9_PATCE</name>
<sequence length="261" mass="30502">MFKLQSFNRLVVALKEPELKIKDKYELIQLTMCPKVTTKYCSTQCIYRNSENCGIKLLQQKMSSLKEKHGDLTVTWQKWESLSYQHDGKTKSKKDQVTKRDKVSHFLDELYCETQELSKHLFVANWQQDMFVKSRIELPKDTALFVFDFAENYSCLNQDKIQSAHWAIQQVTVHPVVAYYHCEHDDFTHIAQEAMVMISEDLVHDSHGVHHFEELAIIHPREKRGISIKNVVEFTDGCSTQYKSKAPLLTLVLLSMTLMFH</sequence>
<reference evidence="1 2" key="1">
    <citation type="submission" date="2024-01" db="EMBL/GenBank/DDBJ databases">
        <title>The genome of the rayed Mediterranean limpet Patella caerulea (Linnaeus, 1758).</title>
        <authorList>
            <person name="Anh-Thu Weber A."/>
            <person name="Halstead-Nussloch G."/>
        </authorList>
    </citation>
    <scope>NUCLEOTIDE SEQUENCE [LARGE SCALE GENOMIC DNA]</scope>
    <source>
        <strain evidence="1">AATW-2023a</strain>
        <tissue evidence="1">Whole specimen</tissue>
    </source>
</reference>
<evidence type="ECO:0000313" key="1">
    <source>
        <dbReference type="EMBL" id="KAK6185681.1"/>
    </source>
</evidence>
<evidence type="ECO:0000313" key="2">
    <source>
        <dbReference type="Proteomes" id="UP001347796"/>
    </source>
</evidence>
<protein>
    <submittedName>
        <fullName evidence="1">Uncharacterized protein</fullName>
    </submittedName>
</protein>
<dbReference type="AlphaFoldDB" id="A0AAN8Q2X9"/>
<dbReference type="PANTHER" id="PTHR46601">
    <property type="entry name" value="ULP_PROTEASE DOMAIN-CONTAINING PROTEIN"/>
    <property type="match status" value="1"/>
</dbReference>
<proteinExistence type="predicted"/>
<keyword evidence="2" id="KW-1185">Reference proteome</keyword>
<gene>
    <name evidence="1" type="ORF">SNE40_007861</name>
</gene>
<dbReference type="EMBL" id="JAZGQO010000006">
    <property type="protein sequence ID" value="KAK6185681.1"/>
    <property type="molecule type" value="Genomic_DNA"/>
</dbReference>